<comment type="caution">
    <text evidence="4">The sequence shown here is derived from an EMBL/GenBank/DDBJ whole genome shotgun (WGS) entry which is preliminary data.</text>
</comment>
<dbReference type="SMART" id="SM00733">
    <property type="entry name" value="Mterf"/>
    <property type="match status" value="10"/>
</dbReference>
<dbReference type="PANTHER" id="PTHR13068">
    <property type="entry name" value="CGI-12 PROTEIN-RELATED"/>
    <property type="match status" value="1"/>
</dbReference>
<dbReference type="GO" id="GO:0006353">
    <property type="term" value="P:DNA-templated transcription termination"/>
    <property type="evidence" value="ECO:0007669"/>
    <property type="project" value="UniProtKB-KW"/>
</dbReference>
<name>A0A498I119_MALDO</name>
<dbReference type="PANTHER" id="PTHR13068:SF38">
    <property type="entry name" value="TRANSCRIPTION TERMINATION FACTOR FAMILY PROTEIN"/>
    <property type="match status" value="1"/>
</dbReference>
<dbReference type="InterPro" id="IPR003690">
    <property type="entry name" value="MTERF"/>
</dbReference>
<keyword evidence="3" id="KW-0809">Transit peptide</keyword>
<dbReference type="GO" id="GO:0003676">
    <property type="term" value="F:nucleic acid binding"/>
    <property type="evidence" value="ECO:0007669"/>
    <property type="project" value="InterPro"/>
</dbReference>
<accession>A0A498I119</accession>
<evidence type="ECO:0000313" key="5">
    <source>
        <dbReference type="Proteomes" id="UP000290289"/>
    </source>
</evidence>
<proteinExistence type="inferred from homology"/>
<dbReference type="Gene3D" id="1.25.70.10">
    <property type="entry name" value="Transcription termination factor 3, mitochondrial"/>
    <property type="match status" value="4"/>
</dbReference>
<comment type="similarity">
    <text evidence="1">Belongs to the mTERF family.</text>
</comment>
<evidence type="ECO:0000256" key="2">
    <source>
        <dbReference type="ARBA" id="ARBA00022472"/>
    </source>
</evidence>
<dbReference type="EMBL" id="RDQH01000340">
    <property type="protein sequence ID" value="RXH76589.1"/>
    <property type="molecule type" value="Genomic_DNA"/>
</dbReference>
<dbReference type="InterPro" id="IPR038538">
    <property type="entry name" value="MTERF_sf"/>
</dbReference>
<evidence type="ECO:0000256" key="3">
    <source>
        <dbReference type="ARBA" id="ARBA00022946"/>
    </source>
</evidence>
<evidence type="ECO:0000256" key="1">
    <source>
        <dbReference type="ARBA" id="ARBA00007692"/>
    </source>
</evidence>
<protein>
    <submittedName>
        <fullName evidence="4">Uncharacterized protein</fullName>
    </submittedName>
</protein>
<evidence type="ECO:0000313" key="4">
    <source>
        <dbReference type="EMBL" id="RXH76589.1"/>
    </source>
</evidence>
<keyword evidence="5" id="KW-1185">Reference proteome</keyword>
<dbReference type="AlphaFoldDB" id="A0A498I119"/>
<sequence length="1236" mass="141241">MFPFYSAESWHLSFRRNYYAGNLIKLMMTHLHKLRTASILKWVSSNFDKNHFRSTRTPIHPIGYFPIVQNPRFYTTKRDSVTQSCEKGDTTSTAIANGKSDAQISRAIRKEAENALFDYLYFTRYLQFADAENMSKNSPHFLRKLVKCAGNEKGYGGSIARFLRYHPINEFEPFLESLGLKPSEYSPLLPRNLMFLIDDGLLLHNYAVLCNYGVARNKIGKIYREATEIFQYRVGVLRSKLEAYEELGLSQSDLIKLVVASPNLLSGVVNAMLFKVLEKLKSVGFETSWIIGNLSEENSYNWSRLLEALSFLSKMVCSDKQLGELIGQHPHILFEGSGEKMFSVIGFLLKFGSTKSQLCSIFLQFPQIPVVKFVSNLRQCILFLNEIDMKVAEIGKLIRFHPLLLGSCALKKTNTLLLHLKVGKKSLCRYIQENPQELKNWVLGKRLRPLENRRSITEKTMFLLDIGFVENSNKMKVAQKAFQGNAWEFQERFDCIVEAGLDREAVCKMIKAYPLILSQSKAVIEMKIDFLVNHLRYPLSTVLTFPRFLTYGIKRVKRRVFMYNWLKDQGTADPRYALSTVVSCSDACFIRKYPLSEYYTAIILLSKLVAFNCPYQTDDKVRQELAQAACVMLDITCQDRMKLRLASLLSWVSSNLFKNRVRSSPIPFHPIGYVCSAPIFRMYGTNGASEIEDSENSYKASSGKGKNAGRISCSIRKEAEDALLDYLHGTRGLQFTDAENMSKNSPLFLDKLLKQVDIEREIPATKNNQKEIGRAIARFLRYHPINEFEPFFESLGLKPSEYSPLLPRSLTFLTDDKLLVHNYTVLCHYGIARSKIGKIYKESTEVFRYDFEVLTSKLKAYEELGLSQSSFVKFIVATPCLLIGDVNVEFVKVLEKLQSFGFETNWIEGNLSIDDSHNFRRMLEVLSLFSEMGCSSEQLGQLIGQHPDILFDGSGERTLSLIGFFLKFGSTKSHLCSIFLQFPQIPVVKFVSNLRQCILFLNEIEMKVADIGKFVHTHTLLLGSCSLKKTSSLLTNLNTGKKRLCIYIQENPQELKNWVLGKRVQPFPDSGDDLRSKTQKIKFLFDVGFVDNSDNIKEALKAFRGKGVELQERFDCIVKAGLSPEDVCTMIKISPQILNQTKDIIEEKIDFLVNQLGYPISTLVTFPRYLSHKIERVQLRILMYNWLNDHGTVDPRLCLSTIVSCSDKSFMTSYVNRHPSGPQVLEDLKNEIHSKN</sequence>
<dbReference type="Proteomes" id="UP000290289">
    <property type="component" value="Chromosome 14"/>
</dbReference>
<dbReference type="Pfam" id="PF02536">
    <property type="entry name" value="mTERF"/>
    <property type="match status" value="4"/>
</dbReference>
<gene>
    <name evidence="4" type="ORF">DVH24_019477</name>
</gene>
<keyword evidence="2" id="KW-0806">Transcription termination</keyword>
<keyword evidence="2" id="KW-0805">Transcription regulation</keyword>
<dbReference type="FunFam" id="1.25.70.10:FF:000014">
    <property type="entry name" value="Transcription termination factor MTEF18, mitochondrial"/>
    <property type="match status" value="1"/>
</dbReference>
<keyword evidence="2" id="KW-0804">Transcription</keyword>
<dbReference type="FunFam" id="1.25.70.10:FF:000019">
    <property type="entry name" value="mTERF family protein"/>
    <property type="match status" value="2"/>
</dbReference>
<organism evidence="4 5">
    <name type="scientific">Malus domestica</name>
    <name type="common">Apple</name>
    <name type="synonym">Pyrus malus</name>
    <dbReference type="NCBI Taxonomy" id="3750"/>
    <lineage>
        <taxon>Eukaryota</taxon>
        <taxon>Viridiplantae</taxon>
        <taxon>Streptophyta</taxon>
        <taxon>Embryophyta</taxon>
        <taxon>Tracheophyta</taxon>
        <taxon>Spermatophyta</taxon>
        <taxon>Magnoliopsida</taxon>
        <taxon>eudicotyledons</taxon>
        <taxon>Gunneridae</taxon>
        <taxon>Pentapetalae</taxon>
        <taxon>rosids</taxon>
        <taxon>fabids</taxon>
        <taxon>Rosales</taxon>
        <taxon>Rosaceae</taxon>
        <taxon>Amygdaloideae</taxon>
        <taxon>Maleae</taxon>
        <taxon>Malus</taxon>
    </lineage>
</organism>
<reference evidence="4 5" key="1">
    <citation type="submission" date="2018-10" db="EMBL/GenBank/DDBJ databases">
        <title>A high-quality apple genome assembly.</title>
        <authorList>
            <person name="Hu J."/>
        </authorList>
    </citation>
    <scope>NUCLEOTIDE SEQUENCE [LARGE SCALE GENOMIC DNA]</scope>
    <source>
        <strain evidence="5">cv. HFTH1</strain>
        <tissue evidence="4">Young leaf</tissue>
    </source>
</reference>